<sequence length="74" mass="8473">MCLVYCWILPSCGKLLLSQWSHDTLGHQGRDAAYRDIIHGCEKCTYEDAWQIDYITLLPSGNQTGLDHSKIYIL</sequence>
<dbReference type="AlphaFoldDB" id="A0A8U8B5F9"/>
<dbReference type="Proteomes" id="UP000694382">
    <property type="component" value="Chromosome 2"/>
</dbReference>
<organism evidence="1 2">
    <name type="scientific">Geospiza parvula</name>
    <name type="common">Small tree-finch</name>
    <name type="synonym">Camarhynchus parvulus</name>
    <dbReference type="NCBI Taxonomy" id="87175"/>
    <lineage>
        <taxon>Eukaryota</taxon>
        <taxon>Metazoa</taxon>
        <taxon>Chordata</taxon>
        <taxon>Craniata</taxon>
        <taxon>Vertebrata</taxon>
        <taxon>Euteleostomi</taxon>
        <taxon>Archelosauria</taxon>
        <taxon>Archosauria</taxon>
        <taxon>Dinosauria</taxon>
        <taxon>Saurischia</taxon>
        <taxon>Theropoda</taxon>
        <taxon>Coelurosauria</taxon>
        <taxon>Aves</taxon>
        <taxon>Neognathae</taxon>
        <taxon>Neoaves</taxon>
        <taxon>Telluraves</taxon>
        <taxon>Australaves</taxon>
        <taxon>Passeriformes</taxon>
        <taxon>Thraupidae</taxon>
        <taxon>Camarhynchus</taxon>
    </lineage>
</organism>
<dbReference type="Ensembl" id="ENSCPVT00000027506.1">
    <property type="protein sequence ID" value="ENSCPVP00000026245.1"/>
    <property type="gene ID" value="ENSCPVG00000017570.1"/>
</dbReference>
<name>A0A8U8B5F9_GEOPR</name>
<keyword evidence="2" id="KW-1185">Reference proteome</keyword>
<reference evidence="1" key="1">
    <citation type="submission" date="2020-02" db="EMBL/GenBank/DDBJ databases">
        <authorList>
            <person name="Enbody D E."/>
            <person name="Pettersson E M."/>
        </authorList>
    </citation>
    <scope>NUCLEOTIDE SEQUENCE [LARGE SCALE GENOMIC DNA]</scope>
</reference>
<protein>
    <submittedName>
        <fullName evidence="1">Uncharacterized protein</fullName>
    </submittedName>
</protein>
<evidence type="ECO:0000313" key="1">
    <source>
        <dbReference type="Ensembl" id="ENSCPVP00000026245.1"/>
    </source>
</evidence>
<evidence type="ECO:0000313" key="2">
    <source>
        <dbReference type="Proteomes" id="UP000694382"/>
    </source>
</evidence>
<accession>A0A8U8B5F9</accession>
<reference evidence="1" key="3">
    <citation type="submission" date="2025-09" db="UniProtKB">
        <authorList>
            <consortium name="Ensembl"/>
        </authorList>
    </citation>
    <scope>IDENTIFICATION</scope>
</reference>
<reference evidence="1" key="2">
    <citation type="submission" date="2025-08" db="UniProtKB">
        <authorList>
            <consortium name="Ensembl"/>
        </authorList>
    </citation>
    <scope>IDENTIFICATION</scope>
</reference>
<proteinExistence type="predicted"/>